<dbReference type="Pfam" id="PF00096">
    <property type="entry name" value="zf-C2H2"/>
    <property type="match status" value="5"/>
</dbReference>
<keyword evidence="4 7" id="KW-0863">Zinc-finger</keyword>
<dbReference type="Proteomes" id="UP000823941">
    <property type="component" value="Chromosome 27"/>
</dbReference>
<protein>
    <recommendedName>
        <fullName evidence="9">C2H2-type domain-containing protein</fullName>
    </recommendedName>
</protein>
<feature type="compositionally biased region" description="Basic residues" evidence="8">
    <location>
        <begin position="185"/>
        <end position="205"/>
    </location>
</feature>
<feature type="domain" description="C2H2-type" evidence="9">
    <location>
        <begin position="450"/>
        <end position="480"/>
    </location>
</feature>
<dbReference type="PROSITE" id="PS50157">
    <property type="entry name" value="ZINC_FINGER_C2H2_2"/>
    <property type="match status" value="11"/>
</dbReference>
<keyword evidence="11" id="KW-1185">Reference proteome</keyword>
<dbReference type="InterPro" id="IPR013087">
    <property type="entry name" value="Znf_C2H2_type"/>
</dbReference>
<evidence type="ECO:0000313" key="10">
    <source>
        <dbReference type="EMBL" id="KAG7296834.1"/>
    </source>
</evidence>
<keyword evidence="6" id="KW-0539">Nucleus</keyword>
<comment type="caution">
    <text evidence="10">The sequence shown here is derived from an EMBL/GenBank/DDBJ whole genome shotgun (WGS) entry which is preliminary data.</text>
</comment>
<feature type="domain" description="C2H2-type" evidence="9">
    <location>
        <begin position="357"/>
        <end position="385"/>
    </location>
</feature>
<organism evidence="10 11">
    <name type="scientific">Plutella xylostella</name>
    <name type="common">Diamondback moth</name>
    <name type="synonym">Plutella maculipennis</name>
    <dbReference type="NCBI Taxonomy" id="51655"/>
    <lineage>
        <taxon>Eukaryota</taxon>
        <taxon>Metazoa</taxon>
        <taxon>Ecdysozoa</taxon>
        <taxon>Arthropoda</taxon>
        <taxon>Hexapoda</taxon>
        <taxon>Insecta</taxon>
        <taxon>Pterygota</taxon>
        <taxon>Neoptera</taxon>
        <taxon>Endopterygota</taxon>
        <taxon>Lepidoptera</taxon>
        <taxon>Glossata</taxon>
        <taxon>Ditrysia</taxon>
        <taxon>Yponomeutoidea</taxon>
        <taxon>Plutellidae</taxon>
        <taxon>Plutella</taxon>
    </lineage>
</organism>
<reference evidence="10 11" key="1">
    <citation type="submission" date="2021-06" db="EMBL/GenBank/DDBJ databases">
        <title>A haploid diamondback moth (Plutella xylostella L.) genome assembly resolves 31 chromosomes and identifies a diamide resistance mutation.</title>
        <authorList>
            <person name="Ward C.M."/>
            <person name="Perry K.D."/>
            <person name="Baker G."/>
            <person name="Powis K."/>
            <person name="Heckel D.G."/>
            <person name="Baxter S.W."/>
        </authorList>
    </citation>
    <scope>NUCLEOTIDE SEQUENCE [LARGE SCALE GENOMIC DNA]</scope>
    <source>
        <strain evidence="10 11">LV</strain>
        <tissue evidence="10">Single pupa</tissue>
    </source>
</reference>
<proteinExistence type="predicted"/>
<feature type="domain" description="C2H2-type" evidence="9">
    <location>
        <begin position="626"/>
        <end position="649"/>
    </location>
</feature>
<comment type="subcellular location">
    <subcellularLocation>
        <location evidence="1">Nucleus</location>
    </subcellularLocation>
</comment>
<evidence type="ECO:0000259" key="9">
    <source>
        <dbReference type="PROSITE" id="PS50157"/>
    </source>
</evidence>
<dbReference type="Pfam" id="PF12171">
    <property type="entry name" value="zf-C2H2_jaz"/>
    <property type="match status" value="1"/>
</dbReference>
<feature type="domain" description="C2H2-type" evidence="9">
    <location>
        <begin position="386"/>
        <end position="414"/>
    </location>
</feature>
<sequence>MDTDRVYSRTEFCNCCLVEVDANKRLTPHTLQNELFKSIIEERTIILCSLCKRLAQNVESFLQNVESVQKLFMGVNSIDRISLETARMYFQPALTLSTEALPPVELGTESAEGDLGLLGYPTCVVLCSGGTVRGKVKEEVDCKEESDCGNGGDDFYEVDHSSNYIKEEDLSAILKEEIEAAEKSQKKKKKLKKHKKSKLKRRKTGAKKDADKLEILYITQEQSIQELKEMCLNNTKFLNSPLKCMDCAKGFAAKSTYDAHMALHSESNGSYLCNICGQRRSTPDQFNAHYKTHTIRYRCVSCGATRAARHSVLDHHARDHGATATYKCPHCPKIFLLYCRHSVLDHHARDHGATATYKCAHCPKIFLLEHARKKHCAYAHGGARRVTCDYCQKNFASKVVLRTHMQNRHSTESGVEPCARTHECETCGKAFRALSTLNCHRKAHSDEKQYYCVECNRTFKSASSLSTHLTTTNIHVKYKEHKYACELCDRRFTVRRDLDRHVNSVHLNLKPHQCDKCEKAYVDRWSLRVHQRLTHEGVRRPPRYPCALCGRVFDRNQILKSHMRTHTGERPYQCAQCPAAFAQSASLWTHNKLIHLKTTRKGLRKKDARNQILKSHMRTHTGERPYQCAQCPAAFAQSASLWTHNKLIHLKTTRKGLRKKDAI</sequence>
<name>A0ABQ7PV40_PLUXY</name>
<gene>
    <name evidence="10" type="ORF">JYU34_019690</name>
</gene>
<evidence type="ECO:0000256" key="4">
    <source>
        <dbReference type="ARBA" id="ARBA00022771"/>
    </source>
</evidence>
<evidence type="ECO:0000256" key="3">
    <source>
        <dbReference type="ARBA" id="ARBA00022737"/>
    </source>
</evidence>
<feature type="region of interest" description="Disordered" evidence="8">
    <location>
        <begin position="184"/>
        <end position="206"/>
    </location>
</feature>
<dbReference type="SUPFAM" id="SSF57667">
    <property type="entry name" value="beta-beta-alpha zinc fingers"/>
    <property type="match status" value="6"/>
</dbReference>
<keyword evidence="2" id="KW-0479">Metal-binding</keyword>
<dbReference type="EMBL" id="JAHIBW010000027">
    <property type="protein sequence ID" value="KAG7296834.1"/>
    <property type="molecule type" value="Genomic_DNA"/>
</dbReference>
<feature type="domain" description="C2H2-type" evidence="9">
    <location>
        <begin position="572"/>
        <end position="595"/>
    </location>
</feature>
<dbReference type="InterPro" id="IPR036236">
    <property type="entry name" value="Znf_C2H2_sf"/>
</dbReference>
<feature type="domain" description="C2H2-type" evidence="9">
    <location>
        <begin position="422"/>
        <end position="449"/>
    </location>
</feature>
<feature type="domain" description="C2H2-type" evidence="9">
    <location>
        <begin position="271"/>
        <end position="294"/>
    </location>
</feature>
<evidence type="ECO:0000256" key="6">
    <source>
        <dbReference type="ARBA" id="ARBA00023242"/>
    </source>
</evidence>
<dbReference type="PANTHER" id="PTHR24376">
    <property type="entry name" value="ZINC FINGER PROTEIN"/>
    <property type="match status" value="1"/>
</dbReference>
<feature type="domain" description="C2H2-type" evidence="9">
    <location>
        <begin position="544"/>
        <end position="571"/>
    </location>
</feature>
<evidence type="ECO:0000256" key="7">
    <source>
        <dbReference type="PROSITE-ProRule" id="PRU00042"/>
    </source>
</evidence>
<evidence type="ECO:0000256" key="8">
    <source>
        <dbReference type="SAM" id="MobiDB-lite"/>
    </source>
</evidence>
<evidence type="ECO:0000256" key="2">
    <source>
        <dbReference type="ARBA" id="ARBA00022723"/>
    </source>
</evidence>
<dbReference type="Gene3D" id="3.30.160.60">
    <property type="entry name" value="Classic Zinc Finger"/>
    <property type="match status" value="10"/>
</dbReference>
<keyword evidence="5" id="KW-0862">Zinc</keyword>
<feature type="domain" description="C2H2-type" evidence="9">
    <location>
        <begin position="242"/>
        <end position="269"/>
    </location>
</feature>
<keyword evidence="3" id="KW-0677">Repeat</keyword>
<dbReference type="SMART" id="SM00355">
    <property type="entry name" value="ZnF_C2H2"/>
    <property type="match status" value="13"/>
</dbReference>
<dbReference type="InterPro" id="IPR022755">
    <property type="entry name" value="Znf_C2H2_jaz"/>
</dbReference>
<evidence type="ECO:0000313" key="11">
    <source>
        <dbReference type="Proteomes" id="UP000823941"/>
    </source>
</evidence>
<evidence type="ECO:0000256" key="1">
    <source>
        <dbReference type="ARBA" id="ARBA00004123"/>
    </source>
</evidence>
<accession>A0ABQ7PV40</accession>
<feature type="domain" description="C2H2-type" evidence="9">
    <location>
        <begin position="483"/>
        <end position="511"/>
    </location>
</feature>
<dbReference type="PANTHER" id="PTHR24376:SF216">
    <property type="entry name" value="ZINC FINGER PROTEIN 420-LIKE"/>
    <property type="match status" value="1"/>
</dbReference>
<dbReference type="PROSITE" id="PS00028">
    <property type="entry name" value="ZINC_FINGER_C2H2_1"/>
    <property type="match status" value="9"/>
</dbReference>
<feature type="domain" description="C2H2-type" evidence="9">
    <location>
        <begin position="512"/>
        <end position="540"/>
    </location>
</feature>
<evidence type="ECO:0000256" key="5">
    <source>
        <dbReference type="ARBA" id="ARBA00022833"/>
    </source>
</evidence>